<gene>
    <name evidence="1" type="ORF">IC007_0711</name>
</gene>
<dbReference type="AlphaFoldDB" id="A0A510E143"/>
<protein>
    <submittedName>
        <fullName evidence="1">Uncharacterized protein</fullName>
    </submittedName>
</protein>
<dbReference type="Proteomes" id="UP000325030">
    <property type="component" value="Chromosome"/>
</dbReference>
<dbReference type="RefSeq" id="WP_269777891.1">
    <property type="nucleotide sequence ID" value="NZ_AP018930.1"/>
</dbReference>
<dbReference type="EMBL" id="AP018930">
    <property type="protein sequence ID" value="BBG26206.1"/>
    <property type="molecule type" value="Genomic_DNA"/>
</dbReference>
<accession>A0A510E143</accession>
<reference evidence="2" key="1">
    <citation type="submission" date="2018-09" db="EMBL/GenBank/DDBJ databases">
        <title>Complete Genome Sequencing of Sulfolobus sp. JCM 16834.</title>
        <authorList>
            <person name="Kato S."/>
            <person name="Itoh T."/>
            <person name="Ohkuma M."/>
        </authorList>
    </citation>
    <scope>NUCLEOTIDE SEQUENCE [LARGE SCALE GENOMIC DNA]</scope>
    <source>
        <strain evidence="2">IC-007</strain>
    </source>
</reference>
<evidence type="ECO:0000313" key="1">
    <source>
        <dbReference type="EMBL" id="BBG26206.1"/>
    </source>
</evidence>
<sequence>MRSRDEGEEEIGKERQLQALLQKKRVKGAESLASLRRGWIVPFV</sequence>
<proteinExistence type="predicted"/>
<name>A0A510E143_9CREN</name>
<evidence type="ECO:0000313" key="2">
    <source>
        <dbReference type="Proteomes" id="UP000325030"/>
    </source>
</evidence>
<dbReference type="GeneID" id="77385747"/>
<organism evidence="1 2">
    <name type="scientific">Sulfuracidifex tepidarius</name>
    <dbReference type="NCBI Taxonomy" id="1294262"/>
    <lineage>
        <taxon>Archaea</taxon>
        <taxon>Thermoproteota</taxon>
        <taxon>Thermoprotei</taxon>
        <taxon>Sulfolobales</taxon>
        <taxon>Sulfolobaceae</taxon>
        <taxon>Sulfuracidifex</taxon>
    </lineage>
</organism>